<comment type="caution">
    <text evidence="1">The sequence shown here is derived from an EMBL/GenBank/DDBJ whole genome shotgun (WGS) entry which is preliminary data.</text>
</comment>
<dbReference type="EMBL" id="JACGWJ010000008">
    <property type="protein sequence ID" value="KAL0404485.1"/>
    <property type="molecule type" value="Genomic_DNA"/>
</dbReference>
<evidence type="ECO:0000313" key="1">
    <source>
        <dbReference type="EMBL" id="KAL0404485.1"/>
    </source>
</evidence>
<accession>A0AAW2THS4</accession>
<protein>
    <submittedName>
        <fullName evidence="1">Uncharacterized protein</fullName>
    </submittedName>
</protein>
<gene>
    <name evidence="1" type="ORF">Sradi_2089300</name>
</gene>
<name>A0AAW2THS4_SESRA</name>
<proteinExistence type="predicted"/>
<reference evidence="1" key="1">
    <citation type="submission" date="2020-06" db="EMBL/GenBank/DDBJ databases">
        <authorList>
            <person name="Li T."/>
            <person name="Hu X."/>
            <person name="Zhang T."/>
            <person name="Song X."/>
            <person name="Zhang H."/>
            <person name="Dai N."/>
            <person name="Sheng W."/>
            <person name="Hou X."/>
            <person name="Wei L."/>
        </authorList>
    </citation>
    <scope>NUCLEOTIDE SEQUENCE</scope>
    <source>
        <strain evidence="1">G02</strain>
        <tissue evidence="1">Leaf</tissue>
    </source>
</reference>
<dbReference type="AlphaFoldDB" id="A0AAW2THS4"/>
<organism evidence="1">
    <name type="scientific">Sesamum radiatum</name>
    <name type="common">Black benniseed</name>
    <dbReference type="NCBI Taxonomy" id="300843"/>
    <lineage>
        <taxon>Eukaryota</taxon>
        <taxon>Viridiplantae</taxon>
        <taxon>Streptophyta</taxon>
        <taxon>Embryophyta</taxon>
        <taxon>Tracheophyta</taxon>
        <taxon>Spermatophyta</taxon>
        <taxon>Magnoliopsida</taxon>
        <taxon>eudicotyledons</taxon>
        <taxon>Gunneridae</taxon>
        <taxon>Pentapetalae</taxon>
        <taxon>asterids</taxon>
        <taxon>lamiids</taxon>
        <taxon>Lamiales</taxon>
        <taxon>Pedaliaceae</taxon>
        <taxon>Sesamum</taxon>
    </lineage>
</organism>
<sequence>MVGETGSDGEAIARLLREVLGRSSCWLSAEWRRNGRGRYSRRCCCWRWRTMVRKCEVVAAVGRCLHK</sequence>
<reference evidence="1" key="2">
    <citation type="journal article" date="2024" name="Plant">
        <title>Genomic evolution and insights into agronomic trait innovations of Sesamum species.</title>
        <authorList>
            <person name="Miao H."/>
            <person name="Wang L."/>
            <person name="Qu L."/>
            <person name="Liu H."/>
            <person name="Sun Y."/>
            <person name="Le M."/>
            <person name="Wang Q."/>
            <person name="Wei S."/>
            <person name="Zheng Y."/>
            <person name="Lin W."/>
            <person name="Duan Y."/>
            <person name="Cao H."/>
            <person name="Xiong S."/>
            <person name="Wang X."/>
            <person name="Wei L."/>
            <person name="Li C."/>
            <person name="Ma Q."/>
            <person name="Ju M."/>
            <person name="Zhao R."/>
            <person name="Li G."/>
            <person name="Mu C."/>
            <person name="Tian Q."/>
            <person name="Mei H."/>
            <person name="Zhang T."/>
            <person name="Gao T."/>
            <person name="Zhang H."/>
        </authorList>
    </citation>
    <scope>NUCLEOTIDE SEQUENCE</scope>
    <source>
        <strain evidence="1">G02</strain>
    </source>
</reference>